<dbReference type="Proteomes" id="UP001062846">
    <property type="component" value="Chromosome 9"/>
</dbReference>
<dbReference type="EMBL" id="CM046396">
    <property type="protein sequence ID" value="KAI8538610.1"/>
    <property type="molecule type" value="Genomic_DNA"/>
</dbReference>
<proteinExistence type="predicted"/>
<reference evidence="1" key="1">
    <citation type="submission" date="2022-02" db="EMBL/GenBank/DDBJ databases">
        <title>Plant Genome Project.</title>
        <authorList>
            <person name="Zhang R.-G."/>
        </authorList>
    </citation>
    <scope>NUCLEOTIDE SEQUENCE</scope>
    <source>
        <strain evidence="1">AT1</strain>
    </source>
</reference>
<evidence type="ECO:0000313" key="1">
    <source>
        <dbReference type="EMBL" id="KAI8538610.1"/>
    </source>
</evidence>
<protein>
    <submittedName>
        <fullName evidence="1">Uncharacterized protein</fullName>
    </submittedName>
</protein>
<gene>
    <name evidence="1" type="ORF">RHMOL_Rhmol09G0117500</name>
</gene>
<evidence type="ECO:0000313" key="2">
    <source>
        <dbReference type="Proteomes" id="UP001062846"/>
    </source>
</evidence>
<comment type="caution">
    <text evidence="1">The sequence shown here is derived from an EMBL/GenBank/DDBJ whole genome shotgun (WGS) entry which is preliminary data.</text>
</comment>
<organism evidence="1 2">
    <name type="scientific">Rhododendron molle</name>
    <name type="common">Chinese azalea</name>
    <name type="synonym">Azalea mollis</name>
    <dbReference type="NCBI Taxonomy" id="49168"/>
    <lineage>
        <taxon>Eukaryota</taxon>
        <taxon>Viridiplantae</taxon>
        <taxon>Streptophyta</taxon>
        <taxon>Embryophyta</taxon>
        <taxon>Tracheophyta</taxon>
        <taxon>Spermatophyta</taxon>
        <taxon>Magnoliopsida</taxon>
        <taxon>eudicotyledons</taxon>
        <taxon>Gunneridae</taxon>
        <taxon>Pentapetalae</taxon>
        <taxon>asterids</taxon>
        <taxon>Ericales</taxon>
        <taxon>Ericaceae</taxon>
        <taxon>Ericoideae</taxon>
        <taxon>Rhodoreae</taxon>
        <taxon>Rhododendron</taxon>
    </lineage>
</organism>
<accession>A0ACC0MCB5</accession>
<keyword evidence="2" id="KW-1185">Reference proteome</keyword>
<sequence length="66" mass="7441">MPHLQITDHHRRRHCCTLMSFKPQLLVSISNAHEGLDHHGCHTPTKVSPSISNFAAAKFVVSRKEV</sequence>
<name>A0ACC0MCB5_RHOML</name>